<feature type="domain" description="Nudix hydrolase" evidence="2">
    <location>
        <begin position="38"/>
        <end position="167"/>
    </location>
</feature>
<dbReference type="AlphaFoldDB" id="Q0YRI8"/>
<reference evidence="3 4" key="1">
    <citation type="submission" date="2006-07" db="EMBL/GenBank/DDBJ databases">
        <title>Annotation of the draft genome assembly of Chlorobium ferroxidans DSM 13031.</title>
        <authorList>
            <consortium name="US DOE Joint Genome Institute (JGI-ORNL)"/>
            <person name="Larimer F."/>
            <person name="Land M."/>
            <person name="Hauser L."/>
        </authorList>
    </citation>
    <scope>NUCLEOTIDE SEQUENCE [LARGE SCALE GENOMIC DNA]</scope>
    <source>
        <strain evidence="3 4">DSM 13031</strain>
    </source>
</reference>
<organism evidence="3 4">
    <name type="scientific">Chlorobium ferrooxidans DSM 13031</name>
    <dbReference type="NCBI Taxonomy" id="377431"/>
    <lineage>
        <taxon>Bacteria</taxon>
        <taxon>Pseudomonadati</taxon>
        <taxon>Chlorobiota</taxon>
        <taxon>Chlorobiia</taxon>
        <taxon>Chlorobiales</taxon>
        <taxon>Chlorobiaceae</taxon>
        <taxon>Chlorobium/Pelodictyon group</taxon>
        <taxon>Chlorobium</taxon>
    </lineage>
</organism>
<dbReference type="GO" id="GO:0016787">
    <property type="term" value="F:hydrolase activity"/>
    <property type="evidence" value="ECO:0007669"/>
    <property type="project" value="UniProtKB-KW"/>
</dbReference>
<dbReference type="Gene3D" id="3.90.79.10">
    <property type="entry name" value="Nucleoside Triphosphate Pyrophosphohydrolase"/>
    <property type="match status" value="1"/>
</dbReference>
<dbReference type="InterPro" id="IPR015797">
    <property type="entry name" value="NUDIX_hydrolase-like_dom_sf"/>
</dbReference>
<evidence type="ECO:0000313" key="4">
    <source>
        <dbReference type="Proteomes" id="UP000004162"/>
    </source>
</evidence>
<sequence length="169" mass="19298">MVKPFSFCPVCSKTLEWSMINGRERKICLSCSWVHYINPVPAALAYVVNNKDELLIVRRAHEPAGNEWALPGGFLEAGEEAHEGCLRELKEETSLSGKIDRLIGVYQREVEKYGSLLIIAYRVVVEDELIFLNHELLEGAFYPYHLRPEVRIPLHRQIIHDAALTELVS</sequence>
<accession>Q0YRI8</accession>
<dbReference type="CDD" id="cd02883">
    <property type="entry name" value="NUDIX_Hydrolase"/>
    <property type="match status" value="1"/>
</dbReference>
<dbReference type="PRINTS" id="PR00502">
    <property type="entry name" value="NUDIXFAMILY"/>
</dbReference>
<dbReference type="Proteomes" id="UP000004162">
    <property type="component" value="Unassembled WGS sequence"/>
</dbReference>
<name>Q0YRI8_9CHLB</name>
<keyword evidence="1 3" id="KW-0378">Hydrolase</keyword>
<dbReference type="PROSITE" id="PS51462">
    <property type="entry name" value="NUDIX"/>
    <property type="match status" value="1"/>
</dbReference>
<dbReference type="PANTHER" id="PTHR43736">
    <property type="entry name" value="ADP-RIBOSE PYROPHOSPHATASE"/>
    <property type="match status" value="1"/>
</dbReference>
<protein>
    <submittedName>
        <fullName evidence="3">NUDIX hydrolase</fullName>
    </submittedName>
</protein>
<dbReference type="PANTHER" id="PTHR43736:SF1">
    <property type="entry name" value="DIHYDRONEOPTERIN TRIPHOSPHATE DIPHOSPHATASE"/>
    <property type="match status" value="1"/>
</dbReference>
<dbReference type="InterPro" id="IPR000086">
    <property type="entry name" value="NUDIX_hydrolase_dom"/>
</dbReference>
<evidence type="ECO:0000256" key="1">
    <source>
        <dbReference type="ARBA" id="ARBA00022801"/>
    </source>
</evidence>
<dbReference type="Pfam" id="PF00293">
    <property type="entry name" value="NUDIX"/>
    <property type="match status" value="1"/>
</dbReference>
<comment type="caution">
    <text evidence="3">The sequence shown here is derived from an EMBL/GenBank/DDBJ whole genome shotgun (WGS) entry which is preliminary data.</text>
</comment>
<dbReference type="InterPro" id="IPR029401">
    <property type="entry name" value="Nudix_N"/>
</dbReference>
<reference evidence="3 4" key="2">
    <citation type="submission" date="2006-07" db="EMBL/GenBank/DDBJ databases">
        <title>Sequencing of the draft genome and assembly of Chlorobium ferroxidans DSM 13031.</title>
        <authorList>
            <consortium name="US DOE Joint Genome Institute (JGI-PGF)"/>
            <person name="Copeland A."/>
            <person name="Lucas S."/>
            <person name="Lapidus A."/>
            <person name="Barry K."/>
            <person name="Glavina del Rio T."/>
            <person name="Dalin E."/>
            <person name="Tice H."/>
            <person name="Bruce D."/>
            <person name="Pitluck S."/>
            <person name="Richardson P."/>
        </authorList>
    </citation>
    <scope>NUCLEOTIDE SEQUENCE [LARGE SCALE GENOMIC DNA]</scope>
    <source>
        <strain evidence="3 4">DSM 13031</strain>
    </source>
</reference>
<dbReference type="Gene3D" id="2.20.70.10">
    <property type="match status" value="1"/>
</dbReference>
<evidence type="ECO:0000259" key="2">
    <source>
        <dbReference type="PROSITE" id="PS51462"/>
    </source>
</evidence>
<gene>
    <name evidence="3" type="ORF">CferDRAFT_0848</name>
</gene>
<evidence type="ECO:0000313" key="3">
    <source>
        <dbReference type="EMBL" id="EAT58907.1"/>
    </source>
</evidence>
<proteinExistence type="predicted"/>
<dbReference type="InterPro" id="IPR020476">
    <property type="entry name" value="Nudix_hydrolase"/>
</dbReference>
<dbReference type="Pfam" id="PF14803">
    <property type="entry name" value="Zn_ribbon_Nudix"/>
    <property type="match status" value="1"/>
</dbReference>
<dbReference type="SUPFAM" id="SSF55811">
    <property type="entry name" value="Nudix"/>
    <property type="match status" value="1"/>
</dbReference>
<keyword evidence="4" id="KW-1185">Reference proteome</keyword>
<dbReference type="EMBL" id="AASE01000010">
    <property type="protein sequence ID" value="EAT58907.1"/>
    <property type="molecule type" value="Genomic_DNA"/>
</dbReference>